<dbReference type="SUPFAM" id="SSF47473">
    <property type="entry name" value="EF-hand"/>
    <property type="match status" value="1"/>
</dbReference>
<accession>A0A4S8LMU0</accession>
<sequence length="244" mass="27115">MPTTHQITIMLPPTEPQYSNVSATHCAPRSPGGEYGGYDGAPPPYSYGQQSPPDAPGSSAAGHSMEPPDADPQLLDWFAAVDTDSSGRITVQDLEIALMEGDWTPFNIETVKMLMSIFDTDRSGTIDFNEFASLWKYIEDLQDVFRNFDHNHSGSIDGSELGEALSQVGFRLPHHLLDLVQRKYGTTTGGHNQTAPTISFEYFIRACVAIWQLSEAFQQLDSSRDGWNYDHFMYTLLTLLRAEA</sequence>
<evidence type="ECO:0000256" key="6">
    <source>
        <dbReference type="SAM" id="MobiDB-lite"/>
    </source>
</evidence>
<evidence type="ECO:0000256" key="1">
    <source>
        <dbReference type="ARBA" id="ARBA00004496"/>
    </source>
</evidence>
<dbReference type="OrthoDB" id="186625at2759"/>
<gene>
    <name evidence="8" type="ORF">K435DRAFT_864087</name>
</gene>
<dbReference type="Gene3D" id="1.10.238.10">
    <property type="entry name" value="EF-hand"/>
    <property type="match status" value="1"/>
</dbReference>
<dbReference type="CDD" id="cd16180">
    <property type="entry name" value="EFh_PEF_Group_I"/>
    <property type="match status" value="1"/>
</dbReference>
<evidence type="ECO:0000256" key="4">
    <source>
        <dbReference type="ARBA" id="ARBA00022737"/>
    </source>
</evidence>
<feature type="domain" description="EF-hand" evidence="7">
    <location>
        <begin position="136"/>
        <end position="171"/>
    </location>
</feature>
<dbReference type="PANTHER" id="PTHR46212">
    <property type="entry name" value="PEFLIN"/>
    <property type="match status" value="1"/>
</dbReference>
<evidence type="ECO:0000313" key="9">
    <source>
        <dbReference type="Proteomes" id="UP000297245"/>
    </source>
</evidence>
<dbReference type="InterPro" id="IPR018247">
    <property type="entry name" value="EF_Hand_1_Ca_BS"/>
</dbReference>
<keyword evidence="4" id="KW-0677">Repeat</keyword>
<evidence type="ECO:0000256" key="2">
    <source>
        <dbReference type="ARBA" id="ARBA00022490"/>
    </source>
</evidence>
<evidence type="ECO:0000256" key="5">
    <source>
        <dbReference type="ARBA" id="ARBA00022837"/>
    </source>
</evidence>
<organism evidence="8 9">
    <name type="scientific">Dendrothele bispora (strain CBS 962.96)</name>
    <dbReference type="NCBI Taxonomy" id="1314807"/>
    <lineage>
        <taxon>Eukaryota</taxon>
        <taxon>Fungi</taxon>
        <taxon>Dikarya</taxon>
        <taxon>Basidiomycota</taxon>
        <taxon>Agaricomycotina</taxon>
        <taxon>Agaricomycetes</taxon>
        <taxon>Agaricomycetidae</taxon>
        <taxon>Agaricales</taxon>
        <taxon>Agaricales incertae sedis</taxon>
        <taxon>Dendrothele</taxon>
    </lineage>
</organism>
<dbReference type="SMART" id="SM00054">
    <property type="entry name" value="EFh"/>
    <property type="match status" value="3"/>
</dbReference>
<dbReference type="PROSITE" id="PS50222">
    <property type="entry name" value="EF_HAND_2"/>
    <property type="match status" value="2"/>
</dbReference>
<reference evidence="8 9" key="1">
    <citation type="journal article" date="2019" name="Nat. Ecol. Evol.">
        <title>Megaphylogeny resolves global patterns of mushroom evolution.</title>
        <authorList>
            <person name="Varga T."/>
            <person name="Krizsan K."/>
            <person name="Foldi C."/>
            <person name="Dima B."/>
            <person name="Sanchez-Garcia M."/>
            <person name="Sanchez-Ramirez S."/>
            <person name="Szollosi G.J."/>
            <person name="Szarkandi J.G."/>
            <person name="Papp V."/>
            <person name="Albert L."/>
            <person name="Andreopoulos W."/>
            <person name="Angelini C."/>
            <person name="Antonin V."/>
            <person name="Barry K.W."/>
            <person name="Bougher N.L."/>
            <person name="Buchanan P."/>
            <person name="Buyck B."/>
            <person name="Bense V."/>
            <person name="Catcheside P."/>
            <person name="Chovatia M."/>
            <person name="Cooper J."/>
            <person name="Damon W."/>
            <person name="Desjardin D."/>
            <person name="Finy P."/>
            <person name="Geml J."/>
            <person name="Haridas S."/>
            <person name="Hughes K."/>
            <person name="Justo A."/>
            <person name="Karasinski D."/>
            <person name="Kautmanova I."/>
            <person name="Kiss B."/>
            <person name="Kocsube S."/>
            <person name="Kotiranta H."/>
            <person name="LaButti K.M."/>
            <person name="Lechner B.E."/>
            <person name="Liimatainen K."/>
            <person name="Lipzen A."/>
            <person name="Lukacs Z."/>
            <person name="Mihaltcheva S."/>
            <person name="Morgado L.N."/>
            <person name="Niskanen T."/>
            <person name="Noordeloos M.E."/>
            <person name="Ohm R.A."/>
            <person name="Ortiz-Santana B."/>
            <person name="Ovrebo C."/>
            <person name="Racz N."/>
            <person name="Riley R."/>
            <person name="Savchenko A."/>
            <person name="Shiryaev A."/>
            <person name="Soop K."/>
            <person name="Spirin V."/>
            <person name="Szebenyi C."/>
            <person name="Tomsovsky M."/>
            <person name="Tulloss R.E."/>
            <person name="Uehling J."/>
            <person name="Grigoriev I.V."/>
            <person name="Vagvolgyi C."/>
            <person name="Papp T."/>
            <person name="Martin F.M."/>
            <person name="Miettinen O."/>
            <person name="Hibbett D.S."/>
            <person name="Nagy L.G."/>
        </authorList>
    </citation>
    <scope>NUCLEOTIDE SEQUENCE [LARGE SCALE GENOMIC DNA]</scope>
    <source>
        <strain evidence="8 9">CBS 962.96</strain>
    </source>
</reference>
<feature type="region of interest" description="Disordered" evidence="6">
    <location>
        <begin position="1"/>
        <end position="72"/>
    </location>
</feature>
<comment type="subcellular location">
    <subcellularLocation>
        <location evidence="1">Cytoplasm</location>
    </subcellularLocation>
</comment>
<dbReference type="GO" id="GO:0048306">
    <property type="term" value="F:calcium-dependent protein binding"/>
    <property type="evidence" value="ECO:0007669"/>
    <property type="project" value="UniProtKB-ARBA"/>
</dbReference>
<keyword evidence="9" id="KW-1185">Reference proteome</keyword>
<dbReference type="GO" id="GO:0005737">
    <property type="term" value="C:cytoplasm"/>
    <property type="evidence" value="ECO:0007669"/>
    <property type="project" value="UniProtKB-SubCell"/>
</dbReference>
<dbReference type="Pfam" id="PF13405">
    <property type="entry name" value="EF-hand_6"/>
    <property type="match status" value="1"/>
</dbReference>
<dbReference type="InterPro" id="IPR002048">
    <property type="entry name" value="EF_hand_dom"/>
</dbReference>
<dbReference type="InterPro" id="IPR051426">
    <property type="entry name" value="Peflin/Sorcin_CaBP"/>
</dbReference>
<dbReference type="EMBL" id="ML179328">
    <property type="protein sequence ID" value="THU90646.1"/>
    <property type="molecule type" value="Genomic_DNA"/>
</dbReference>
<dbReference type="PANTHER" id="PTHR46212:SF3">
    <property type="entry name" value="GH27120P"/>
    <property type="match status" value="1"/>
</dbReference>
<dbReference type="InterPro" id="IPR011992">
    <property type="entry name" value="EF-hand-dom_pair"/>
</dbReference>
<dbReference type="GO" id="GO:0005509">
    <property type="term" value="F:calcium ion binding"/>
    <property type="evidence" value="ECO:0007669"/>
    <property type="project" value="InterPro"/>
</dbReference>
<dbReference type="Pfam" id="PF13499">
    <property type="entry name" value="EF-hand_7"/>
    <property type="match status" value="1"/>
</dbReference>
<evidence type="ECO:0000259" key="7">
    <source>
        <dbReference type="PROSITE" id="PS50222"/>
    </source>
</evidence>
<keyword evidence="5" id="KW-0106">Calcium</keyword>
<dbReference type="PROSITE" id="PS00018">
    <property type="entry name" value="EF_HAND_1"/>
    <property type="match status" value="2"/>
</dbReference>
<keyword evidence="2" id="KW-0963">Cytoplasm</keyword>
<protein>
    <submittedName>
        <fullName evidence="8">EF-hand</fullName>
    </submittedName>
</protein>
<feature type="domain" description="EF-hand" evidence="7">
    <location>
        <begin position="69"/>
        <end position="104"/>
    </location>
</feature>
<dbReference type="Proteomes" id="UP000297245">
    <property type="component" value="Unassembled WGS sequence"/>
</dbReference>
<name>A0A4S8LMU0_DENBC</name>
<dbReference type="AlphaFoldDB" id="A0A4S8LMU0"/>
<evidence type="ECO:0000256" key="3">
    <source>
        <dbReference type="ARBA" id="ARBA00022723"/>
    </source>
</evidence>
<keyword evidence="3" id="KW-0479">Metal-binding</keyword>
<evidence type="ECO:0000313" key="8">
    <source>
        <dbReference type="EMBL" id="THU90646.1"/>
    </source>
</evidence>
<proteinExistence type="predicted"/>